<evidence type="ECO:0000313" key="10">
    <source>
        <dbReference type="Proteomes" id="UP000515154"/>
    </source>
</evidence>
<evidence type="ECO:0000256" key="4">
    <source>
        <dbReference type="ARBA" id="ARBA00034521"/>
    </source>
</evidence>
<evidence type="ECO:0000256" key="3">
    <source>
        <dbReference type="ARBA" id="ARBA00034487"/>
    </source>
</evidence>
<dbReference type="AlphaFoldDB" id="A0A6P7U1F6"/>
<evidence type="ECO:0000256" key="6">
    <source>
        <dbReference type="ARBA" id="ARBA00047941"/>
    </source>
</evidence>
<evidence type="ECO:0000256" key="8">
    <source>
        <dbReference type="ARBA" id="ARBA00048428"/>
    </source>
</evidence>
<comment type="catalytic activity">
    <reaction evidence="7">
        <text>arsenic triglutathione + 2 [thioredoxin]-dithiol + 2 S-adenosyl-L-methionine + H2O = dimethylarsinous acid + 2 [thioredoxin]-disulfide + 3 glutathione + 2 S-adenosyl-L-homocysteine + 2 H(+)</text>
        <dbReference type="Rhea" id="RHEA:69464"/>
        <dbReference type="Rhea" id="RHEA-COMP:10698"/>
        <dbReference type="Rhea" id="RHEA-COMP:10700"/>
        <dbReference type="ChEBI" id="CHEBI:15377"/>
        <dbReference type="ChEBI" id="CHEBI:15378"/>
        <dbReference type="ChEBI" id="CHEBI:23808"/>
        <dbReference type="ChEBI" id="CHEBI:29950"/>
        <dbReference type="ChEBI" id="CHEBI:50058"/>
        <dbReference type="ChEBI" id="CHEBI:57856"/>
        <dbReference type="ChEBI" id="CHEBI:57925"/>
        <dbReference type="ChEBI" id="CHEBI:59789"/>
        <dbReference type="ChEBI" id="CHEBI:183640"/>
        <dbReference type="EC" id="2.1.1.137"/>
    </reaction>
</comment>
<comment type="catalytic activity">
    <reaction evidence="8">
        <text>arsenic triglutathione + 3 [thioredoxin]-dithiol + 3 S-adenosyl-L-methionine = trimethylarsine + 3 [thioredoxin]-disulfide + 3 glutathione + 3 S-adenosyl-L-homocysteine + 3 H(+)</text>
        <dbReference type="Rhea" id="RHEA:69432"/>
        <dbReference type="Rhea" id="RHEA-COMP:10698"/>
        <dbReference type="Rhea" id="RHEA-COMP:10700"/>
        <dbReference type="ChEBI" id="CHEBI:15378"/>
        <dbReference type="ChEBI" id="CHEBI:27130"/>
        <dbReference type="ChEBI" id="CHEBI:29950"/>
        <dbReference type="ChEBI" id="CHEBI:50058"/>
        <dbReference type="ChEBI" id="CHEBI:57856"/>
        <dbReference type="ChEBI" id="CHEBI:57925"/>
        <dbReference type="ChEBI" id="CHEBI:59789"/>
        <dbReference type="ChEBI" id="CHEBI:183640"/>
        <dbReference type="EC" id="2.1.1.137"/>
    </reaction>
</comment>
<dbReference type="Gene3D" id="3.40.5.100">
    <property type="match status" value="1"/>
</dbReference>
<dbReference type="PANTHER" id="PTHR43675">
    <property type="entry name" value="ARSENITE METHYLTRANSFERASE"/>
    <property type="match status" value="1"/>
</dbReference>
<evidence type="ECO:0000256" key="1">
    <source>
        <dbReference type="ARBA" id="ARBA00022679"/>
    </source>
</evidence>
<dbReference type="CDD" id="cd02440">
    <property type="entry name" value="AdoMet_MTases"/>
    <property type="match status" value="1"/>
</dbReference>
<dbReference type="EC" id="2.1.1.137" evidence="4"/>
<evidence type="ECO:0000313" key="11">
    <source>
        <dbReference type="RefSeq" id="XP_029658554.1"/>
    </source>
</evidence>
<dbReference type="InterPro" id="IPR029063">
    <property type="entry name" value="SAM-dependent_MTases_sf"/>
</dbReference>
<evidence type="ECO:0000256" key="5">
    <source>
        <dbReference type="ARBA" id="ARBA00034545"/>
    </source>
</evidence>
<dbReference type="KEGG" id="osn:115232676"/>
<dbReference type="Pfam" id="PF13847">
    <property type="entry name" value="Methyltransf_31"/>
    <property type="match status" value="1"/>
</dbReference>
<comment type="similarity">
    <text evidence="3">Belongs to the methyltransferase superfamily. Arsenite methyltransferase family.</text>
</comment>
<name>A0A6P7U1F6_9MOLL</name>
<dbReference type="Proteomes" id="UP000515154">
    <property type="component" value="Linkage group LG2"/>
</dbReference>
<dbReference type="InterPro" id="IPR025714">
    <property type="entry name" value="Methyltranfer_dom"/>
</dbReference>
<dbReference type="GO" id="GO:0030791">
    <property type="term" value="F:arsenite methyltransferase activity"/>
    <property type="evidence" value="ECO:0007669"/>
    <property type="project" value="UniProtKB-EC"/>
</dbReference>
<feature type="domain" description="Methyltransferase" evidence="9">
    <location>
        <begin position="71"/>
        <end position="223"/>
    </location>
</feature>
<reference evidence="11" key="1">
    <citation type="submission" date="2025-08" db="UniProtKB">
        <authorList>
            <consortium name="RefSeq"/>
        </authorList>
    </citation>
    <scope>IDENTIFICATION</scope>
</reference>
<dbReference type="GO" id="GO:0018872">
    <property type="term" value="P:arsonoacetate metabolic process"/>
    <property type="evidence" value="ECO:0007669"/>
    <property type="project" value="TreeGrafter"/>
</dbReference>
<dbReference type="PANTHER" id="PTHR43675:SF8">
    <property type="entry name" value="ARSENITE METHYLTRANSFERASE"/>
    <property type="match status" value="1"/>
</dbReference>
<proteinExistence type="inferred from homology"/>
<gene>
    <name evidence="11" type="primary">LOC115232676</name>
</gene>
<sequence length="364" mass="40702">MCDSSEGKIHDQVKEYYGKTVKTTDDLKLSSCSVSLGKRLSPRVKNVIAMVHEDIRKKYYGCGLVIPESLEGMKILDLGSGSGQDCFALSKLVGADGYIVGVDMTQEQLDIANQYIDYHTKLFDYKTPNVKFVKGYIEHLTDAGFKENYFDIIISNCVINLSADKKAVLAQAYKILKEGGELYFSDMYADQEVPADIRTNKELWGEGLSGALYWKQLLELTQEIGFSQVHIVSISRIPVEREDYKKLIGNIKYAAVTCRLFKLPKNSKPSSAQVVYTGGIVDHEDSLKFSRHITFSSNKPVTVDADLHAILKYSRFGEKFQITEQNDQTAATEKVSCDITNPFDLLDNQEKQLKSSGNCCNGAN</sequence>
<evidence type="ECO:0000256" key="7">
    <source>
        <dbReference type="ARBA" id="ARBA00047943"/>
    </source>
</evidence>
<dbReference type="GO" id="GO:0009404">
    <property type="term" value="P:toxin metabolic process"/>
    <property type="evidence" value="ECO:0007669"/>
    <property type="project" value="TreeGrafter"/>
</dbReference>
<evidence type="ECO:0000259" key="9">
    <source>
        <dbReference type="Pfam" id="PF13847"/>
    </source>
</evidence>
<dbReference type="SUPFAM" id="SSF53335">
    <property type="entry name" value="S-adenosyl-L-methionine-dependent methyltransferases"/>
    <property type="match status" value="1"/>
</dbReference>
<keyword evidence="2" id="KW-0949">S-adenosyl-L-methionine</keyword>
<organism evidence="10 11">
    <name type="scientific">Octopus sinensis</name>
    <name type="common">East Asian common octopus</name>
    <dbReference type="NCBI Taxonomy" id="2607531"/>
    <lineage>
        <taxon>Eukaryota</taxon>
        <taxon>Metazoa</taxon>
        <taxon>Spiralia</taxon>
        <taxon>Lophotrochozoa</taxon>
        <taxon>Mollusca</taxon>
        <taxon>Cephalopoda</taxon>
        <taxon>Coleoidea</taxon>
        <taxon>Octopodiformes</taxon>
        <taxon>Octopoda</taxon>
        <taxon>Incirrata</taxon>
        <taxon>Octopodidae</taxon>
        <taxon>Octopus</taxon>
    </lineage>
</organism>
<dbReference type="GO" id="GO:0005829">
    <property type="term" value="C:cytosol"/>
    <property type="evidence" value="ECO:0007669"/>
    <property type="project" value="TreeGrafter"/>
</dbReference>
<keyword evidence="1" id="KW-0808">Transferase</keyword>
<dbReference type="InterPro" id="IPR026669">
    <property type="entry name" value="Arsenite_MeTrfase-like"/>
</dbReference>
<keyword evidence="10" id="KW-1185">Reference proteome</keyword>
<dbReference type="Gene3D" id="3.40.50.150">
    <property type="entry name" value="Vaccinia Virus protein VP39"/>
    <property type="match status" value="1"/>
</dbReference>
<evidence type="ECO:0000256" key="2">
    <source>
        <dbReference type="ARBA" id="ARBA00022691"/>
    </source>
</evidence>
<accession>A0A6P7U1F6</accession>
<comment type="catalytic activity">
    <reaction evidence="6">
        <text>arsenic triglutathione + [thioredoxin]-dithiol + S-adenosyl-L-methionine + 2 H2O = methylarsonous acid + [thioredoxin]-disulfide + 3 glutathione + S-adenosyl-L-homocysteine + H(+)</text>
        <dbReference type="Rhea" id="RHEA:69460"/>
        <dbReference type="Rhea" id="RHEA-COMP:10698"/>
        <dbReference type="Rhea" id="RHEA-COMP:10700"/>
        <dbReference type="ChEBI" id="CHEBI:15377"/>
        <dbReference type="ChEBI" id="CHEBI:15378"/>
        <dbReference type="ChEBI" id="CHEBI:17826"/>
        <dbReference type="ChEBI" id="CHEBI:29950"/>
        <dbReference type="ChEBI" id="CHEBI:50058"/>
        <dbReference type="ChEBI" id="CHEBI:57856"/>
        <dbReference type="ChEBI" id="CHEBI:57925"/>
        <dbReference type="ChEBI" id="CHEBI:59789"/>
        <dbReference type="ChEBI" id="CHEBI:183640"/>
        <dbReference type="EC" id="2.1.1.137"/>
    </reaction>
</comment>
<dbReference type="RefSeq" id="XP_029658554.1">
    <property type="nucleotide sequence ID" value="XM_029802694.2"/>
</dbReference>
<protein>
    <recommendedName>
        <fullName evidence="5">Arsenite methyltransferase</fullName>
        <ecNumber evidence="4">2.1.1.137</ecNumber>
    </recommendedName>
</protein>